<evidence type="ECO:0000256" key="5">
    <source>
        <dbReference type="ARBA" id="ARBA00022989"/>
    </source>
</evidence>
<dbReference type="PANTHER" id="PTHR30506:SF3">
    <property type="entry name" value="UPF0126 INNER MEMBRANE PROTEIN YADS-RELATED"/>
    <property type="match status" value="1"/>
</dbReference>
<dbReference type="RefSeq" id="WP_187722641.1">
    <property type="nucleotide sequence ID" value="NZ_BAABBL010000006.1"/>
</dbReference>
<evidence type="ECO:0000256" key="8">
    <source>
        <dbReference type="SAM" id="Phobius"/>
    </source>
</evidence>
<evidence type="ECO:0000313" key="10">
    <source>
        <dbReference type="EMBL" id="QNP57553.1"/>
    </source>
</evidence>
<evidence type="ECO:0000256" key="1">
    <source>
        <dbReference type="ARBA" id="ARBA00004651"/>
    </source>
</evidence>
<gene>
    <name evidence="10" type="ORF">H9L22_09195</name>
</gene>
<dbReference type="GO" id="GO:0005886">
    <property type="term" value="C:plasma membrane"/>
    <property type="evidence" value="ECO:0007669"/>
    <property type="project" value="UniProtKB-SubCell"/>
</dbReference>
<evidence type="ECO:0000256" key="3">
    <source>
        <dbReference type="ARBA" id="ARBA00022475"/>
    </source>
</evidence>
<evidence type="ECO:0000256" key="7">
    <source>
        <dbReference type="SAM" id="MobiDB-lite"/>
    </source>
</evidence>
<sequence>MTLLTILQWIDLIGVLFNAILGAVIGRAAKLDIIGLGVLAIMSGLGGGMMRDMMLQIGPPIAITDGRYITTALIGAAVVVLIRVEGRWWDRIYPPMDALALGAWAAAGSLKTLEAGFGVLPALMLGTLTAVGGGFVRDMVLRRIPGILGGNTLYATAALLASGVAVGCWYLDAAVIGSLIAAVVGAALVLLARWRRLSLPVGDDVITIGQAVGQVMAKSRRRAARTKRLRDRESDGTGAGTHV</sequence>
<feature type="transmembrane region" description="Helical" evidence="8">
    <location>
        <begin position="148"/>
        <end position="167"/>
    </location>
</feature>
<feature type="domain" description="Glycine transporter" evidence="9">
    <location>
        <begin position="96"/>
        <end position="169"/>
    </location>
</feature>
<keyword evidence="4 8" id="KW-0812">Transmembrane</keyword>
<keyword evidence="5 8" id="KW-1133">Transmembrane helix</keyword>
<keyword evidence="3" id="KW-1003">Cell membrane</keyword>
<feature type="region of interest" description="Disordered" evidence="7">
    <location>
        <begin position="222"/>
        <end position="243"/>
    </location>
</feature>
<keyword evidence="6 8" id="KW-0472">Membrane</keyword>
<dbReference type="InterPro" id="IPR005115">
    <property type="entry name" value="Gly_transporter"/>
</dbReference>
<dbReference type="EMBL" id="CP060789">
    <property type="protein sequence ID" value="QNP57553.1"/>
    <property type="molecule type" value="Genomic_DNA"/>
</dbReference>
<dbReference type="AlphaFoldDB" id="A0A7H0HAI7"/>
<protein>
    <submittedName>
        <fullName evidence="10">TRIC cation channel family protein</fullName>
    </submittedName>
</protein>
<reference evidence="10 11" key="1">
    <citation type="submission" date="2020-08" db="EMBL/GenBank/DDBJ databases">
        <title>Genome sequence of Tessaracoccus defluvii JCM 17540T.</title>
        <authorList>
            <person name="Hyun D.-W."/>
            <person name="Bae J.-W."/>
        </authorList>
    </citation>
    <scope>NUCLEOTIDE SEQUENCE [LARGE SCALE GENOMIC DNA]</scope>
    <source>
        <strain evidence="10 11">JCM 17540</strain>
    </source>
</reference>
<proteinExistence type="inferred from homology"/>
<feature type="transmembrane region" description="Helical" evidence="8">
    <location>
        <begin position="119"/>
        <end position="136"/>
    </location>
</feature>
<evidence type="ECO:0000256" key="2">
    <source>
        <dbReference type="ARBA" id="ARBA00008193"/>
    </source>
</evidence>
<dbReference type="Proteomes" id="UP000516117">
    <property type="component" value="Chromosome"/>
</dbReference>
<feature type="transmembrane region" description="Helical" evidence="8">
    <location>
        <begin position="6"/>
        <end position="26"/>
    </location>
</feature>
<feature type="transmembrane region" description="Helical" evidence="8">
    <location>
        <begin position="33"/>
        <end position="54"/>
    </location>
</feature>
<dbReference type="Pfam" id="PF03458">
    <property type="entry name" value="Gly_transporter"/>
    <property type="match status" value="2"/>
</dbReference>
<dbReference type="KEGG" id="tdf:H9L22_09195"/>
<accession>A0A7H0HAI7</accession>
<keyword evidence="11" id="KW-1185">Reference proteome</keyword>
<feature type="transmembrane region" description="Helical" evidence="8">
    <location>
        <begin position="173"/>
        <end position="192"/>
    </location>
</feature>
<comment type="similarity">
    <text evidence="2">Belongs to the UPF0126 family.</text>
</comment>
<dbReference type="PANTHER" id="PTHR30506">
    <property type="entry name" value="INNER MEMBRANE PROTEIN"/>
    <property type="match status" value="1"/>
</dbReference>
<organism evidence="10 11">
    <name type="scientific">Tessaracoccus defluvii</name>
    <dbReference type="NCBI Taxonomy" id="1285901"/>
    <lineage>
        <taxon>Bacteria</taxon>
        <taxon>Bacillati</taxon>
        <taxon>Actinomycetota</taxon>
        <taxon>Actinomycetes</taxon>
        <taxon>Propionibacteriales</taxon>
        <taxon>Propionibacteriaceae</taxon>
        <taxon>Tessaracoccus</taxon>
    </lineage>
</organism>
<name>A0A7H0HAI7_9ACTN</name>
<evidence type="ECO:0000313" key="11">
    <source>
        <dbReference type="Proteomes" id="UP000516117"/>
    </source>
</evidence>
<evidence type="ECO:0000256" key="4">
    <source>
        <dbReference type="ARBA" id="ARBA00022692"/>
    </source>
</evidence>
<feature type="domain" description="Glycine transporter" evidence="9">
    <location>
        <begin position="9"/>
        <end position="82"/>
    </location>
</feature>
<comment type="subcellular location">
    <subcellularLocation>
        <location evidence="1">Cell membrane</location>
        <topology evidence="1">Multi-pass membrane protein</topology>
    </subcellularLocation>
</comment>
<evidence type="ECO:0000259" key="9">
    <source>
        <dbReference type="Pfam" id="PF03458"/>
    </source>
</evidence>
<evidence type="ECO:0000256" key="6">
    <source>
        <dbReference type="ARBA" id="ARBA00023136"/>
    </source>
</evidence>